<organism evidence="3 4">
    <name type="scientific">Ophiocordyceps sinensis</name>
    <dbReference type="NCBI Taxonomy" id="72228"/>
    <lineage>
        <taxon>Eukaryota</taxon>
        <taxon>Fungi</taxon>
        <taxon>Dikarya</taxon>
        <taxon>Ascomycota</taxon>
        <taxon>Pezizomycotina</taxon>
        <taxon>Sordariomycetes</taxon>
        <taxon>Hypocreomycetidae</taxon>
        <taxon>Hypocreales</taxon>
        <taxon>Ophiocordycipitaceae</taxon>
        <taxon>Ophiocordyceps</taxon>
    </lineage>
</organism>
<feature type="compositionally biased region" description="Gly residues" evidence="1">
    <location>
        <begin position="62"/>
        <end position="72"/>
    </location>
</feature>
<evidence type="ECO:0000313" key="4">
    <source>
        <dbReference type="Proteomes" id="UP000557566"/>
    </source>
</evidence>
<evidence type="ECO:0000259" key="2">
    <source>
        <dbReference type="Pfam" id="PF17100"/>
    </source>
</evidence>
<feature type="compositionally biased region" description="Acidic residues" evidence="1">
    <location>
        <begin position="414"/>
        <end position="424"/>
    </location>
</feature>
<dbReference type="OrthoDB" id="4919232at2759"/>
<proteinExistence type="predicted"/>
<feature type="region of interest" description="Disordered" evidence="1">
    <location>
        <begin position="137"/>
        <end position="158"/>
    </location>
</feature>
<dbReference type="Proteomes" id="UP000557566">
    <property type="component" value="Unassembled WGS sequence"/>
</dbReference>
<dbReference type="EMBL" id="JAAVMX010000009">
    <property type="protein sequence ID" value="KAF4504411.1"/>
    <property type="molecule type" value="Genomic_DNA"/>
</dbReference>
<evidence type="ECO:0000313" key="3">
    <source>
        <dbReference type="EMBL" id="KAF4504411.1"/>
    </source>
</evidence>
<dbReference type="InterPro" id="IPR031359">
    <property type="entry name" value="NACHT_N"/>
</dbReference>
<reference evidence="3 4" key="1">
    <citation type="journal article" date="2020" name="Genome Biol. Evol.">
        <title>A new high-quality draft genome assembly of the Chinese cordyceps Ophiocordyceps sinensis.</title>
        <authorList>
            <person name="Shu R."/>
            <person name="Zhang J."/>
            <person name="Meng Q."/>
            <person name="Zhang H."/>
            <person name="Zhou G."/>
            <person name="Li M."/>
            <person name="Wu P."/>
            <person name="Zhao Y."/>
            <person name="Chen C."/>
            <person name="Qin Q."/>
        </authorList>
    </citation>
    <scope>NUCLEOTIDE SEQUENCE [LARGE SCALE GENOMIC DNA]</scope>
    <source>
        <strain evidence="3 4">IOZ07</strain>
    </source>
</reference>
<gene>
    <name evidence="3" type="ORF">G6O67_007862</name>
</gene>
<keyword evidence="4" id="KW-1185">Reference proteome</keyword>
<feature type="region of interest" description="Disordered" evidence="1">
    <location>
        <begin position="41"/>
        <end position="103"/>
    </location>
</feature>
<feature type="domain" description="NWD NACHT-NTPase N-terminal" evidence="2">
    <location>
        <begin position="167"/>
        <end position="384"/>
    </location>
</feature>
<feature type="region of interest" description="Disordered" evidence="1">
    <location>
        <begin position="229"/>
        <end position="250"/>
    </location>
</feature>
<evidence type="ECO:0000256" key="1">
    <source>
        <dbReference type="SAM" id="MobiDB-lite"/>
    </source>
</evidence>
<feature type="compositionally biased region" description="Polar residues" evidence="1">
    <location>
        <begin position="84"/>
        <end position="95"/>
    </location>
</feature>
<protein>
    <recommendedName>
        <fullName evidence="2">NWD NACHT-NTPase N-terminal domain-containing protein</fullName>
    </recommendedName>
</protein>
<sequence>MSALAPQHPLPPQQQFQPAESRRPSVFRKFVGRLRSGSIAKLIPDDCDAQEDDSHNSRNNRGRGGGGDGPPGLDGLVLNGGIVNHSNDGPWSSSPLPAHSSEPLVAPEPAVRARKRGSITHSAAAWTAKMRGAGIGGVGNGAPNGRRESSAAAAAAPPSGPAAIAHDLWSSAYNALRDGGATARLTSTYESIVSHDVPKYLKLGGNASLSGQSDHERAELFSAAAKAGAQKRRASKTGFEDDDDDDNTARDMLASSKSAVESLLPNFPVAGLAWAGLCIMTPPLLDPVIERNDMRGGLMHIVGRVSWYMQLAQLLEAKSWSDERLFADSQPQTRETLVNLYRNVLELEMNCVCASASESNAAARDVVSWNDIRGLLRNIMRADEGVVDMVMQHCVDSVKEELLDLDTDFKPPEEGQEDQEAPEEELPRVTE</sequence>
<name>A0A8H4LT53_9HYPO</name>
<accession>A0A8H4LT53</accession>
<dbReference type="AlphaFoldDB" id="A0A8H4LT53"/>
<comment type="caution">
    <text evidence="3">The sequence shown here is derived from an EMBL/GenBank/DDBJ whole genome shotgun (WGS) entry which is preliminary data.</text>
</comment>
<dbReference type="Pfam" id="PF17100">
    <property type="entry name" value="NACHT_N"/>
    <property type="match status" value="1"/>
</dbReference>
<feature type="region of interest" description="Disordered" evidence="1">
    <location>
        <begin position="1"/>
        <end position="24"/>
    </location>
</feature>
<feature type="region of interest" description="Disordered" evidence="1">
    <location>
        <begin position="405"/>
        <end position="431"/>
    </location>
</feature>